<name>A0AAN8YCG0_SOLBU</name>
<dbReference type="Proteomes" id="UP001371456">
    <property type="component" value="Unassembled WGS sequence"/>
</dbReference>
<gene>
    <name evidence="1" type="ORF">RDI58_015947</name>
</gene>
<keyword evidence="2" id="KW-1185">Reference proteome</keyword>
<evidence type="ECO:0000313" key="1">
    <source>
        <dbReference type="EMBL" id="KAK6787422.1"/>
    </source>
</evidence>
<dbReference type="EMBL" id="JBANQN010000006">
    <property type="protein sequence ID" value="KAK6787422.1"/>
    <property type="molecule type" value="Genomic_DNA"/>
</dbReference>
<accession>A0AAN8YCG0</accession>
<dbReference type="AlphaFoldDB" id="A0AAN8YCG0"/>
<reference evidence="1 2" key="1">
    <citation type="submission" date="2024-02" db="EMBL/GenBank/DDBJ databases">
        <title>de novo genome assembly of Solanum bulbocastanum strain 11H21.</title>
        <authorList>
            <person name="Hosaka A.J."/>
        </authorList>
    </citation>
    <scope>NUCLEOTIDE SEQUENCE [LARGE SCALE GENOMIC DNA]</scope>
    <source>
        <tissue evidence="1">Young leaves</tissue>
    </source>
</reference>
<protein>
    <submittedName>
        <fullName evidence="1">Uncharacterized protein</fullName>
    </submittedName>
</protein>
<proteinExistence type="predicted"/>
<comment type="caution">
    <text evidence="1">The sequence shown here is derived from an EMBL/GenBank/DDBJ whole genome shotgun (WGS) entry which is preliminary data.</text>
</comment>
<evidence type="ECO:0000313" key="2">
    <source>
        <dbReference type="Proteomes" id="UP001371456"/>
    </source>
</evidence>
<sequence>METWTKHHEISVAKHHEDL</sequence>
<organism evidence="1 2">
    <name type="scientific">Solanum bulbocastanum</name>
    <name type="common">Wild potato</name>
    <dbReference type="NCBI Taxonomy" id="147425"/>
    <lineage>
        <taxon>Eukaryota</taxon>
        <taxon>Viridiplantae</taxon>
        <taxon>Streptophyta</taxon>
        <taxon>Embryophyta</taxon>
        <taxon>Tracheophyta</taxon>
        <taxon>Spermatophyta</taxon>
        <taxon>Magnoliopsida</taxon>
        <taxon>eudicotyledons</taxon>
        <taxon>Gunneridae</taxon>
        <taxon>Pentapetalae</taxon>
        <taxon>asterids</taxon>
        <taxon>lamiids</taxon>
        <taxon>Solanales</taxon>
        <taxon>Solanaceae</taxon>
        <taxon>Solanoideae</taxon>
        <taxon>Solaneae</taxon>
        <taxon>Solanum</taxon>
    </lineage>
</organism>